<protein>
    <submittedName>
        <fullName evidence="1">Uncharacterized protein</fullName>
    </submittedName>
</protein>
<proteinExistence type="predicted"/>
<accession>A0ABV8VBJ4</accession>
<sequence length="111" mass="12961">MTAEEIRAEAIERAAKAMSALECPGPPDHRHYATAEAMIDALGDLLPTRTEWAVSWTDTRYHVRELQDNSIECRDDAERFRRQYSDNNDYPELTDVRVERRYQTDWKAATE</sequence>
<dbReference type="RefSeq" id="WP_378555876.1">
    <property type="nucleotide sequence ID" value="NZ_JBHSDL010000005.1"/>
</dbReference>
<keyword evidence="2" id="KW-1185">Reference proteome</keyword>
<evidence type="ECO:0000313" key="2">
    <source>
        <dbReference type="Proteomes" id="UP001595844"/>
    </source>
</evidence>
<organism evidence="1 2">
    <name type="scientific">Nocardia halotolerans</name>
    <dbReference type="NCBI Taxonomy" id="1755878"/>
    <lineage>
        <taxon>Bacteria</taxon>
        <taxon>Bacillati</taxon>
        <taxon>Actinomycetota</taxon>
        <taxon>Actinomycetes</taxon>
        <taxon>Mycobacteriales</taxon>
        <taxon>Nocardiaceae</taxon>
        <taxon>Nocardia</taxon>
    </lineage>
</organism>
<comment type="caution">
    <text evidence="1">The sequence shown here is derived from an EMBL/GenBank/DDBJ whole genome shotgun (WGS) entry which is preliminary data.</text>
</comment>
<evidence type="ECO:0000313" key="1">
    <source>
        <dbReference type="EMBL" id="MFC4373273.1"/>
    </source>
</evidence>
<dbReference type="Proteomes" id="UP001595844">
    <property type="component" value="Unassembled WGS sequence"/>
</dbReference>
<reference evidence="2" key="1">
    <citation type="journal article" date="2019" name="Int. J. Syst. Evol. Microbiol.">
        <title>The Global Catalogue of Microorganisms (GCM) 10K type strain sequencing project: providing services to taxonomists for standard genome sequencing and annotation.</title>
        <authorList>
            <consortium name="The Broad Institute Genomics Platform"/>
            <consortium name="The Broad Institute Genome Sequencing Center for Infectious Disease"/>
            <person name="Wu L."/>
            <person name="Ma J."/>
        </authorList>
    </citation>
    <scope>NUCLEOTIDE SEQUENCE [LARGE SCALE GENOMIC DNA]</scope>
    <source>
        <strain evidence="2">IBRC-M 10490</strain>
    </source>
</reference>
<gene>
    <name evidence="1" type="ORF">ACFO5K_04090</name>
</gene>
<name>A0ABV8VBJ4_9NOCA</name>
<dbReference type="EMBL" id="JBHSDL010000005">
    <property type="protein sequence ID" value="MFC4373273.1"/>
    <property type="molecule type" value="Genomic_DNA"/>
</dbReference>